<keyword evidence="2" id="KW-1185">Reference proteome</keyword>
<comment type="caution">
    <text evidence="1">The sequence shown here is derived from an EMBL/GenBank/DDBJ whole genome shotgun (WGS) entry which is preliminary data.</text>
</comment>
<name>A0ABS6EA91_9FIRM</name>
<sequence>MKKRNRVYGVLGIKSIMANWNADFTGRPKTIGNGDIFGSDKALKYPMKKMWQDQGEKILYIKSYKIDNKSGKVQPKELSERYEEIFGVKLDGKTPSEEVLRNLFSALDVINFGATFAEKEQNLSITGAVQIGQGFNKYEDTRIEVQDILSPFRDSTEKDAKSTTLGTKIVSDEAHYFYSFSVNPQSYDDYIRLVDGFEGYTEEAYEKFKGVSLSSATFLNTNSKFGCENEFAMFIECKDESKLYLPDLAQYIKFDKEREKDEIDLKRLEFLKEQRIADEILALEIYYNPYTTKIEGNFETMNVKYKNIFTSEVIE</sequence>
<accession>A0ABS6EA91</accession>
<dbReference type="Pfam" id="PF05107">
    <property type="entry name" value="Cas_Cas7"/>
    <property type="match status" value="1"/>
</dbReference>
<dbReference type="InterPro" id="IPR006482">
    <property type="entry name" value="Cas7_Csh2/Csh2"/>
</dbReference>
<proteinExistence type="predicted"/>
<reference evidence="1 2" key="1">
    <citation type="submission" date="2021-06" db="EMBL/GenBank/DDBJ databases">
        <authorList>
            <person name="Sun Q."/>
            <person name="Li D."/>
        </authorList>
    </citation>
    <scope>NUCLEOTIDE SEQUENCE [LARGE SCALE GENOMIC DNA]</scope>
    <source>
        <strain evidence="1 2">MSJ-40</strain>
    </source>
</reference>
<dbReference type="RefSeq" id="WP_216521502.1">
    <property type="nucleotide sequence ID" value="NZ_JAHLPM010000018.1"/>
</dbReference>
<evidence type="ECO:0000313" key="1">
    <source>
        <dbReference type="EMBL" id="MBU5439707.1"/>
    </source>
</evidence>
<dbReference type="Proteomes" id="UP000749471">
    <property type="component" value="Unassembled WGS sequence"/>
</dbReference>
<gene>
    <name evidence="1" type="ORF">KQI42_16955</name>
</gene>
<dbReference type="EMBL" id="JAHLPM010000018">
    <property type="protein sequence ID" value="MBU5439707.1"/>
    <property type="molecule type" value="Genomic_DNA"/>
</dbReference>
<evidence type="ECO:0000313" key="2">
    <source>
        <dbReference type="Proteomes" id="UP000749471"/>
    </source>
</evidence>
<protein>
    <submittedName>
        <fullName evidence="1">Type I CRISPR-associated protein Cas7</fullName>
    </submittedName>
</protein>
<organism evidence="1 2">
    <name type="scientific">Tissierella simiarum</name>
    <dbReference type="NCBI Taxonomy" id="2841534"/>
    <lineage>
        <taxon>Bacteria</taxon>
        <taxon>Bacillati</taxon>
        <taxon>Bacillota</taxon>
        <taxon>Tissierellia</taxon>
        <taxon>Tissierellales</taxon>
        <taxon>Tissierellaceae</taxon>
        <taxon>Tissierella</taxon>
    </lineage>
</organism>